<dbReference type="SUPFAM" id="SSF81324">
    <property type="entry name" value="Voltage-gated potassium channels"/>
    <property type="match status" value="1"/>
</dbReference>
<keyword evidence="2" id="KW-0812">Transmembrane</keyword>
<organism evidence="7 8">
    <name type="scientific">Sphagnum troendelagicum</name>
    <dbReference type="NCBI Taxonomy" id="128251"/>
    <lineage>
        <taxon>Eukaryota</taxon>
        <taxon>Viridiplantae</taxon>
        <taxon>Streptophyta</taxon>
        <taxon>Embryophyta</taxon>
        <taxon>Bryophyta</taxon>
        <taxon>Sphagnophytina</taxon>
        <taxon>Sphagnopsida</taxon>
        <taxon>Sphagnales</taxon>
        <taxon>Sphagnaceae</taxon>
        <taxon>Sphagnum</taxon>
    </lineage>
</organism>
<comment type="subcellular location">
    <subcellularLocation>
        <location evidence="1">Membrane</location>
        <topology evidence="1">Multi-pass membrane protein</topology>
    </subcellularLocation>
</comment>
<keyword evidence="4" id="KW-0472">Membrane</keyword>
<evidence type="ECO:0000256" key="4">
    <source>
        <dbReference type="ARBA" id="ARBA00023136"/>
    </source>
</evidence>
<dbReference type="PANTHER" id="PTHR45651:SF12">
    <property type="entry name" value="CYCLIC NUCLEOTIDE-GATED ION CHANNEL 15-RELATED"/>
    <property type="match status" value="1"/>
</dbReference>
<evidence type="ECO:0000313" key="8">
    <source>
        <dbReference type="Proteomes" id="UP001497512"/>
    </source>
</evidence>
<evidence type="ECO:0000313" key="7">
    <source>
        <dbReference type="EMBL" id="CAK9214237.1"/>
    </source>
</evidence>
<gene>
    <name evidence="7" type="ORF">CSSPTR1EN2_LOCUS12131</name>
</gene>
<keyword evidence="8" id="KW-1185">Reference proteome</keyword>
<evidence type="ECO:0000256" key="2">
    <source>
        <dbReference type="ARBA" id="ARBA00022692"/>
    </source>
</evidence>
<dbReference type="EMBL" id="OZ019894">
    <property type="protein sequence ID" value="CAK9214237.1"/>
    <property type="molecule type" value="Genomic_DNA"/>
</dbReference>
<dbReference type="Pfam" id="PF00520">
    <property type="entry name" value="Ion_trans"/>
    <property type="match status" value="1"/>
</dbReference>
<name>A0ABP0U6L4_9BRYO</name>
<dbReference type="InterPro" id="IPR005821">
    <property type="entry name" value="Ion_trans_dom"/>
</dbReference>
<protein>
    <recommendedName>
        <fullName evidence="6">Ion transport domain-containing protein</fullName>
    </recommendedName>
</protein>
<keyword evidence="3" id="KW-1133">Transmembrane helix</keyword>
<evidence type="ECO:0000259" key="6">
    <source>
        <dbReference type="Pfam" id="PF00520"/>
    </source>
</evidence>
<accession>A0ABP0U6L4</accession>
<proteinExistence type="predicted"/>
<evidence type="ECO:0000256" key="1">
    <source>
        <dbReference type="ARBA" id="ARBA00004141"/>
    </source>
</evidence>
<dbReference type="PANTHER" id="PTHR45651">
    <property type="entry name" value="CYCLIC NUCLEOTIDE-GATED ION CHANNEL 15-RELATED-RELATED"/>
    <property type="match status" value="1"/>
</dbReference>
<keyword evidence="5" id="KW-0406">Ion transport</keyword>
<sequence>MPCGKVGAVGHAPMKSAAKSSVGEFTILLSRENTWKVETWDFSGGVWTPGRGLKFVAEYQVVHVCDWNRIWSACVSRQCRGRVRTDSIMVVTESHGSSRAAGLKIETYSMEEGKKQKFFQRGWEKGLRGLSKVGRSLQLRISRYRVYFSGDLTVRCGVIDPRSRLFQQWYKVFVISCLVAIFVDPLFYYLPVVDGYQSAGGGTCIKISRKLAMSLTVLRSITDTFYLIHMALQFRTAFLAGSSQKFGRRVLVLDPYEIAMRYLKKDFWLDLAALLPLPQLVIWIITPKMAGSTAVATKKMLGFIVFFQYLPRLFQIFTMTSKMLKNPRLLIETPWAVYVYNLLLYLLASHVPDGVLEETGTHII</sequence>
<feature type="domain" description="Ion transport" evidence="6">
    <location>
        <begin position="172"/>
        <end position="350"/>
    </location>
</feature>
<reference evidence="7" key="1">
    <citation type="submission" date="2024-02" db="EMBL/GenBank/DDBJ databases">
        <authorList>
            <consortium name="ELIXIR-Norway"/>
            <consortium name="Elixir Norway"/>
        </authorList>
    </citation>
    <scope>NUCLEOTIDE SEQUENCE</scope>
</reference>
<evidence type="ECO:0000256" key="3">
    <source>
        <dbReference type="ARBA" id="ARBA00022989"/>
    </source>
</evidence>
<dbReference type="Proteomes" id="UP001497512">
    <property type="component" value="Chromosome 2"/>
</dbReference>
<evidence type="ECO:0000256" key="5">
    <source>
        <dbReference type="ARBA" id="ARBA00023303"/>
    </source>
</evidence>
<keyword evidence="5" id="KW-0407">Ion channel</keyword>
<keyword evidence="5" id="KW-0813">Transport</keyword>